<gene>
    <name evidence="1" type="ORF">MHI_LOCUS561404</name>
</gene>
<accession>A0A6V7H7P8</accession>
<feature type="non-terminal residue" evidence="1">
    <location>
        <position position="1"/>
    </location>
</feature>
<evidence type="ECO:0000313" key="1">
    <source>
        <dbReference type="EMBL" id="CAD1475415.1"/>
    </source>
</evidence>
<organism evidence="1 2">
    <name type="scientific">Heterotrigona itama</name>
    <dbReference type="NCBI Taxonomy" id="395501"/>
    <lineage>
        <taxon>Eukaryota</taxon>
        <taxon>Metazoa</taxon>
        <taxon>Ecdysozoa</taxon>
        <taxon>Arthropoda</taxon>
        <taxon>Hexapoda</taxon>
        <taxon>Insecta</taxon>
        <taxon>Pterygota</taxon>
        <taxon>Neoptera</taxon>
        <taxon>Endopterygota</taxon>
        <taxon>Hymenoptera</taxon>
        <taxon>Apocrita</taxon>
        <taxon>Aculeata</taxon>
        <taxon>Apoidea</taxon>
        <taxon>Anthophila</taxon>
        <taxon>Apidae</taxon>
        <taxon>Heterotrigona</taxon>
    </lineage>
</organism>
<evidence type="ECO:0000313" key="2">
    <source>
        <dbReference type="Proteomes" id="UP000752696"/>
    </source>
</evidence>
<dbReference type="OrthoDB" id="7604615at2759"/>
<reference evidence="1" key="1">
    <citation type="submission" date="2020-07" db="EMBL/GenBank/DDBJ databases">
        <authorList>
            <person name="Nazaruddin N."/>
        </authorList>
    </citation>
    <scope>NUCLEOTIDE SEQUENCE</scope>
</reference>
<name>A0A6V7H7P8_9HYME</name>
<proteinExistence type="predicted"/>
<dbReference type="AlphaFoldDB" id="A0A6V7H7P8"/>
<protein>
    <submittedName>
        <fullName evidence="1">Uncharacterized protein</fullName>
    </submittedName>
</protein>
<comment type="caution">
    <text evidence="1">The sequence shown here is derived from an EMBL/GenBank/DDBJ whole genome shotgun (WGS) entry which is preliminary data.</text>
</comment>
<sequence>NNIKLAPLYKKTGPLTNLKYKDLMDLLHYIPPAHHSYFKSLPHTQTGED</sequence>
<keyword evidence="2" id="KW-1185">Reference proteome</keyword>
<dbReference type="EMBL" id="CAJDYZ010008473">
    <property type="protein sequence ID" value="CAD1475415.1"/>
    <property type="molecule type" value="Genomic_DNA"/>
</dbReference>
<dbReference type="Proteomes" id="UP000752696">
    <property type="component" value="Unassembled WGS sequence"/>
</dbReference>